<sequence length="104" mass="11329">MSEAAMELPQVLGLPGMRISMRMRFCVTIAAALLFVCDAPRLHASASRLAAFWSLVLINPASKTLKAANKMPETPSCGPPRYSFTMRRAAFGSLDTTVDSMYNT</sequence>
<organism evidence="1 2">
    <name type="scientific">Trichoderma cornu-damae</name>
    <dbReference type="NCBI Taxonomy" id="654480"/>
    <lineage>
        <taxon>Eukaryota</taxon>
        <taxon>Fungi</taxon>
        <taxon>Dikarya</taxon>
        <taxon>Ascomycota</taxon>
        <taxon>Pezizomycotina</taxon>
        <taxon>Sordariomycetes</taxon>
        <taxon>Hypocreomycetidae</taxon>
        <taxon>Hypocreales</taxon>
        <taxon>Hypocreaceae</taxon>
        <taxon>Trichoderma</taxon>
    </lineage>
</organism>
<accession>A0A9P8QQA8</accession>
<name>A0A9P8QQA8_9HYPO</name>
<dbReference type="AlphaFoldDB" id="A0A9P8QQA8"/>
<gene>
    <name evidence="1" type="ORF">Trco_005931</name>
</gene>
<proteinExistence type="predicted"/>
<evidence type="ECO:0000313" key="1">
    <source>
        <dbReference type="EMBL" id="KAH6606778.1"/>
    </source>
</evidence>
<evidence type="ECO:0000313" key="2">
    <source>
        <dbReference type="Proteomes" id="UP000827724"/>
    </source>
</evidence>
<keyword evidence="2" id="KW-1185">Reference proteome</keyword>
<reference evidence="1" key="1">
    <citation type="submission" date="2021-08" db="EMBL/GenBank/DDBJ databases">
        <title>Chromosome-Level Trichoderma cornu-damae using Hi-C Data.</title>
        <authorList>
            <person name="Kim C.S."/>
        </authorList>
    </citation>
    <scope>NUCLEOTIDE SEQUENCE</scope>
    <source>
        <strain evidence="1">KA19-0412C</strain>
    </source>
</reference>
<comment type="caution">
    <text evidence="1">The sequence shown here is derived from an EMBL/GenBank/DDBJ whole genome shotgun (WGS) entry which is preliminary data.</text>
</comment>
<dbReference type="EMBL" id="JAIWOZ010000004">
    <property type="protein sequence ID" value="KAH6606778.1"/>
    <property type="molecule type" value="Genomic_DNA"/>
</dbReference>
<dbReference type="Proteomes" id="UP000827724">
    <property type="component" value="Unassembled WGS sequence"/>
</dbReference>
<protein>
    <submittedName>
        <fullName evidence="1">Uncharacterized protein</fullName>
    </submittedName>
</protein>